<dbReference type="InterPro" id="IPR014001">
    <property type="entry name" value="Helicase_ATP-bd"/>
</dbReference>
<feature type="domain" description="HRDC" evidence="14">
    <location>
        <begin position="581"/>
        <end position="660"/>
    </location>
</feature>
<dbReference type="EC" id="5.6.2.4" evidence="11"/>
<dbReference type="Gene3D" id="1.10.150.80">
    <property type="entry name" value="HRDC domain"/>
    <property type="match status" value="1"/>
</dbReference>
<name>A0A9R0SGJ2_TRITD</name>
<evidence type="ECO:0000256" key="1">
    <source>
        <dbReference type="ARBA" id="ARBA00001946"/>
    </source>
</evidence>
<dbReference type="PROSITE" id="PS51194">
    <property type="entry name" value="HELICASE_CTER"/>
    <property type="match status" value="1"/>
</dbReference>
<dbReference type="FunFam" id="1.10.10.10:FF:000510">
    <property type="entry name" value="ATP-dependent DNA helicase"/>
    <property type="match status" value="1"/>
</dbReference>
<comment type="cofactor">
    <cofactor evidence="1">
        <name>Mg(2+)</name>
        <dbReference type="ChEBI" id="CHEBI:18420"/>
    </cofactor>
</comment>
<dbReference type="GO" id="GO:0016592">
    <property type="term" value="C:mediator complex"/>
    <property type="evidence" value="ECO:0007669"/>
    <property type="project" value="TreeGrafter"/>
</dbReference>
<sequence>MEDEENIEEELLLVESQLNGLQDKIKTLLDQQEELYERQAQLKAMLEISKTSRDASNSAPSVALEDWSGKFSWDSQIINSIMSGKDVLVIMAAGGGKSLCYQLPAVLRDGITLVVSPLLSLIQDQVMGLAALGIPAHMLTSTTNKEIEKFIYKALEKGEGELKILYVTPEKISKSKRFMSKLEKCHHAGRLSLVAIDEAHCCSQWGHDFRPDYKNLGILKIQFPSVPMIALTATATSKVQMDLIEMLHIPRSVKFVSTVNRPNLFYRVYEKSSVGKVVIDEIANFISESYPNNESGIVYCFSRKECEQVAKELRGRGISADYYHADMDVVAREKVHMRWSKSKSQVIVGTVAFGMGINKPDVRFVVHHSLSKSMETYYQESGRAGRDGLPSECVLYYRPGDVPRQSSMVFYENCGLQNLYDIARYCQSKKNCRRGAFFQHFGEAVQECNGMCDNCVSSIELKDIDATYHTKITVSLLQEMQQNDQRATLLQLVDKFKTKWKHSGCSNEAVDLKKEEIEQLIVQLILDRVLKEEFQHTAYTTNAYVVLGPLWKPALQGNRPVKLTSAIHSQDSGDRFKSAKRNQMSNLEAKLDDLRRTISSRNGGIFPHAVLSTEQISLLNCHTPTTIAELEKLIGKVKTDKYGSDIIEVMWSETGSGKDSGDGAKRQKKDKGVVFVESGEEEG</sequence>
<dbReference type="Proteomes" id="UP000324705">
    <property type="component" value="Chromosome 4A"/>
</dbReference>
<dbReference type="InterPro" id="IPR011545">
    <property type="entry name" value="DEAD/DEAH_box_helicase_dom"/>
</dbReference>
<dbReference type="GO" id="GO:0000724">
    <property type="term" value="P:double-strand break repair via homologous recombination"/>
    <property type="evidence" value="ECO:0007669"/>
    <property type="project" value="TreeGrafter"/>
</dbReference>
<evidence type="ECO:0000256" key="3">
    <source>
        <dbReference type="ARBA" id="ARBA00022723"/>
    </source>
</evidence>
<dbReference type="FunFam" id="3.40.50.300:FF:001215">
    <property type="entry name" value="ATP-dependent DNA helicase"/>
    <property type="match status" value="1"/>
</dbReference>
<dbReference type="GO" id="GO:0005737">
    <property type="term" value="C:cytoplasm"/>
    <property type="evidence" value="ECO:0007669"/>
    <property type="project" value="TreeGrafter"/>
</dbReference>
<dbReference type="Pfam" id="PF00270">
    <property type="entry name" value="DEAD"/>
    <property type="match status" value="1"/>
</dbReference>
<comment type="catalytic activity">
    <reaction evidence="11">
        <text>ATP + H2O = ADP + phosphate + H(+)</text>
        <dbReference type="Rhea" id="RHEA:13065"/>
        <dbReference type="ChEBI" id="CHEBI:15377"/>
        <dbReference type="ChEBI" id="CHEBI:15378"/>
        <dbReference type="ChEBI" id="CHEBI:30616"/>
        <dbReference type="ChEBI" id="CHEBI:43474"/>
        <dbReference type="ChEBI" id="CHEBI:456216"/>
    </reaction>
</comment>
<dbReference type="InterPro" id="IPR032284">
    <property type="entry name" value="RecQ_Zn-bd"/>
</dbReference>
<keyword evidence="6 11" id="KW-0347">Helicase</keyword>
<dbReference type="InterPro" id="IPR004589">
    <property type="entry name" value="DNA_helicase_ATP-dep_RecQ"/>
</dbReference>
<dbReference type="InterPro" id="IPR001650">
    <property type="entry name" value="Helicase_C-like"/>
</dbReference>
<evidence type="ECO:0000259" key="15">
    <source>
        <dbReference type="PROSITE" id="PS51192"/>
    </source>
</evidence>
<dbReference type="GO" id="GO:0003677">
    <property type="term" value="F:DNA binding"/>
    <property type="evidence" value="ECO:0007669"/>
    <property type="project" value="UniProtKB-KW"/>
</dbReference>
<feature type="domain" description="Helicase C-terminal" evidence="16">
    <location>
        <begin position="278"/>
        <end position="430"/>
    </location>
</feature>
<dbReference type="NCBIfam" id="TIGR00614">
    <property type="entry name" value="recQ_fam"/>
    <property type="match status" value="1"/>
</dbReference>
<dbReference type="InterPro" id="IPR027417">
    <property type="entry name" value="P-loop_NTPase"/>
</dbReference>
<dbReference type="GO" id="GO:0016787">
    <property type="term" value="F:hydrolase activity"/>
    <property type="evidence" value="ECO:0007669"/>
    <property type="project" value="UniProtKB-KW"/>
</dbReference>
<dbReference type="Gene3D" id="1.10.10.10">
    <property type="entry name" value="Winged helix-like DNA-binding domain superfamily/Winged helix DNA-binding domain"/>
    <property type="match status" value="1"/>
</dbReference>
<feature type="coiled-coil region" evidence="12">
    <location>
        <begin position="4"/>
        <end position="38"/>
    </location>
</feature>
<dbReference type="PANTHER" id="PTHR13710:SF105">
    <property type="entry name" value="ATP-DEPENDENT DNA HELICASE Q1"/>
    <property type="match status" value="1"/>
</dbReference>
<comment type="similarity">
    <text evidence="2 11">Belongs to the helicase family. RecQ subfamily.</text>
</comment>
<keyword evidence="4 11" id="KW-0547">Nucleotide-binding</keyword>
<dbReference type="Gramene" id="TRITD4Av1G140430.17">
    <property type="protein sequence ID" value="TRITD4Av1G140430.17"/>
    <property type="gene ID" value="TRITD4Av1G140430"/>
</dbReference>
<protein>
    <recommendedName>
        <fullName evidence="11">ATP-dependent DNA helicase</fullName>
        <ecNumber evidence="11">5.6.2.4</ecNumber>
    </recommendedName>
</protein>
<dbReference type="Pfam" id="PF00570">
    <property type="entry name" value="HRDC"/>
    <property type="match status" value="1"/>
</dbReference>
<dbReference type="EMBL" id="LT934117">
    <property type="protein sequence ID" value="VAH92539.1"/>
    <property type="molecule type" value="Genomic_DNA"/>
</dbReference>
<keyword evidence="11" id="KW-0539">Nucleus</keyword>
<dbReference type="SMART" id="SM00487">
    <property type="entry name" value="DEXDc"/>
    <property type="match status" value="1"/>
</dbReference>
<keyword evidence="18" id="KW-1185">Reference proteome</keyword>
<dbReference type="GO" id="GO:0005694">
    <property type="term" value="C:chromosome"/>
    <property type="evidence" value="ECO:0007669"/>
    <property type="project" value="TreeGrafter"/>
</dbReference>
<proteinExistence type="inferred from homology"/>
<evidence type="ECO:0000313" key="18">
    <source>
        <dbReference type="Proteomes" id="UP000324705"/>
    </source>
</evidence>
<dbReference type="Pfam" id="PF00271">
    <property type="entry name" value="Helicase_C"/>
    <property type="match status" value="1"/>
</dbReference>
<dbReference type="AlphaFoldDB" id="A0A9R0SGJ2"/>
<accession>A0A9R0SGJ2</accession>
<dbReference type="GO" id="GO:0005524">
    <property type="term" value="F:ATP binding"/>
    <property type="evidence" value="ECO:0007669"/>
    <property type="project" value="UniProtKB-KW"/>
</dbReference>
<evidence type="ECO:0000313" key="17">
    <source>
        <dbReference type="EMBL" id="VAH92539.1"/>
    </source>
</evidence>
<evidence type="ECO:0000256" key="6">
    <source>
        <dbReference type="ARBA" id="ARBA00022806"/>
    </source>
</evidence>
<evidence type="ECO:0000256" key="9">
    <source>
        <dbReference type="ARBA" id="ARBA00023235"/>
    </source>
</evidence>
<dbReference type="SUPFAM" id="SSF52540">
    <property type="entry name" value="P-loop containing nucleoside triphosphate hydrolases"/>
    <property type="match status" value="1"/>
</dbReference>
<dbReference type="SMART" id="SM00490">
    <property type="entry name" value="HELICc"/>
    <property type="match status" value="1"/>
</dbReference>
<keyword evidence="9" id="KW-0413">Isomerase</keyword>
<dbReference type="CDD" id="cd18794">
    <property type="entry name" value="SF2_C_RecQ"/>
    <property type="match status" value="1"/>
</dbReference>
<dbReference type="InterPro" id="IPR044876">
    <property type="entry name" value="HRDC_dom_sf"/>
</dbReference>
<reference evidence="17 18" key="1">
    <citation type="submission" date="2017-09" db="EMBL/GenBank/DDBJ databases">
        <authorList>
            <consortium name="International Durum Wheat Genome Sequencing Consortium (IDWGSC)"/>
            <person name="Milanesi L."/>
        </authorList>
    </citation>
    <scope>NUCLEOTIDE SEQUENCE [LARGE SCALE GENOMIC DNA]</scope>
    <source>
        <strain evidence="18">cv. Svevo</strain>
    </source>
</reference>
<feature type="domain" description="Helicase ATP-binding" evidence="15">
    <location>
        <begin position="78"/>
        <end position="253"/>
    </location>
</feature>
<evidence type="ECO:0000256" key="11">
    <source>
        <dbReference type="RuleBase" id="RU364117"/>
    </source>
</evidence>
<evidence type="ECO:0000256" key="13">
    <source>
        <dbReference type="SAM" id="MobiDB-lite"/>
    </source>
</evidence>
<evidence type="ECO:0000256" key="2">
    <source>
        <dbReference type="ARBA" id="ARBA00005446"/>
    </source>
</evidence>
<feature type="region of interest" description="Disordered" evidence="13">
    <location>
        <begin position="653"/>
        <end position="683"/>
    </location>
</feature>
<evidence type="ECO:0000259" key="16">
    <source>
        <dbReference type="PROSITE" id="PS51194"/>
    </source>
</evidence>
<dbReference type="InterPro" id="IPR036388">
    <property type="entry name" value="WH-like_DNA-bd_sf"/>
</dbReference>
<evidence type="ECO:0000256" key="4">
    <source>
        <dbReference type="ARBA" id="ARBA00022741"/>
    </source>
</evidence>
<dbReference type="Pfam" id="PF16124">
    <property type="entry name" value="RecQ_Zn_bind"/>
    <property type="match status" value="1"/>
</dbReference>
<evidence type="ECO:0000259" key="14">
    <source>
        <dbReference type="PROSITE" id="PS50967"/>
    </source>
</evidence>
<keyword evidence="7 11" id="KW-0067">ATP-binding</keyword>
<keyword evidence="8" id="KW-0238">DNA-binding</keyword>
<dbReference type="PANTHER" id="PTHR13710">
    <property type="entry name" value="DNA HELICASE RECQ FAMILY MEMBER"/>
    <property type="match status" value="1"/>
</dbReference>
<dbReference type="PROSITE" id="PS51192">
    <property type="entry name" value="HELICASE_ATP_BIND_1"/>
    <property type="match status" value="1"/>
</dbReference>
<dbReference type="FunFam" id="3.40.50.300:FF:000296">
    <property type="entry name" value="ATP-dependent DNA helicase RecQ"/>
    <property type="match status" value="1"/>
</dbReference>
<organism evidence="17 18">
    <name type="scientific">Triticum turgidum subsp. durum</name>
    <name type="common">Durum wheat</name>
    <name type="synonym">Triticum durum</name>
    <dbReference type="NCBI Taxonomy" id="4567"/>
    <lineage>
        <taxon>Eukaryota</taxon>
        <taxon>Viridiplantae</taxon>
        <taxon>Streptophyta</taxon>
        <taxon>Embryophyta</taxon>
        <taxon>Tracheophyta</taxon>
        <taxon>Spermatophyta</taxon>
        <taxon>Magnoliopsida</taxon>
        <taxon>Liliopsida</taxon>
        <taxon>Poales</taxon>
        <taxon>Poaceae</taxon>
        <taxon>BOP clade</taxon>
        <taxon>Pooideae</taxon>
        <taxon>Triticodae</taxon>
        <taxon>Triticeae</taxon>
        <taxon>Triticinae</taxon>
        <taxon>Triticum</taxon>
    </lineage>
</organism>
<dbReference type="CDD" id="cd18015">
    <property type="entry name" value="DEXHc_RecQ1"/>
    <property type="match status" value="1"/>
</dbReference>
<keyword evidence="12" id="KW-0175">Coiled coil</keyword>
<evidence type="ECO:0000256" key="5">
    <source>
        <dbReference type="ARBA" id="ARBA00022801"/>
    </source>
</evidence>
<evidence type="ECO:0000256" key="12">
    <source>
        <dbReference type="SAM" id="Coils"/>
    </source>
</evidence>
<dbReference type="GO" id="GO:0046872">
    <property type="term" value="F:metal ion binding"/>
    <property type="evidence" value="ECO:0007669"/>
    <property type="project" value="UniProtKB-KW"/>
</dbReference>
<dbReference type="PROSITE" id="PS50967">
    <property type="entry name" value="HRDC"/>
    <property type="match status" value="1"/>
</dbReference>
<keyword evidence="5 11" id="KW-0378">Hydrolase</keyword>
<keyword evidence="3" id="KW-0479">Metal-binding</keyword>
<dbReference type="GO" id="GO:0043138">
    <property type="term" value="F:3'-5' DNA helicase activity"/>
    <property type="evidence" value="ECO:0007669"/>
    <property type="project" value="UniProtKB-EC"/>
</dbReference>
<comment type="catalytic activity">
    <reaction evidence="10 11">
        <text>Couples ATP hydrolysis with the unwinding of duplex DNA by translocating in the 3'-5' direction.</text>
        <dbReference type="EC" id="5.6.2.4"/>
    </reaction>
</comment>
<evidence type="ECO:0000256" key="8">
    <source>
        <dbReference type="ARBA" id="ARBA00023125"/>
    </source>
</evidence>
<gene>
    <name evidence="17" type="ORF">TRITD_4Av1G140430</name>
</gene>
<dbReference type="InterPro" id="IPR002121">
    <property type="entry name" value="HRDC_dom"/>
</dbReference>
<evidence type="ECO:0000256" key="7">
    <source>
        <dbReference type="ARBA" id="ARBA00022840"/>
    </source>
</evidence>
<dbReference type="GO" id="GO:0009378">
    <property type="term" value="F:four-way junction helicase activity"/>
    <property type="evidence" value="ECO:0007669"/>
    <property type="project" value="TreeGrafter"/>
</dbReference>
<comment type="subcellular location">
    <subcellularLocation>
        <location evidence="11">Nucleus</location>
    </subcellularLocation>
</comment>
<dbReference type="FunFam" id="1.10.150.80:FF:000016">
    <property type="entry name" value="ATP-dependent DNA helicase"/>
    <property type="match status" value="1"/>
</dbReference>
<dbReference type="Gene3D" id="3.40.50.300">
    <property type="entry name" value="P-loop containing nucleotide triphosphate hydrolases"/>
    <property type="match status" value="2"/>
</dbReference>
<evidence type="ECO:0000256" key="10">
    <source>
        <dbReference type="ARBA" id="ARBA00034617"/>
    </source>
</evidence>